<evidence type="ECO:0000256" key="6">
    <source>
        <dbReference type="ARBA" id="ARBA00052558"/>
    </source>
</evidence>
<dbReference type="InterPro" id="IPR052891">
    <property type="entry name" value="DNA-3mA_glycosylase"/>
</dbReference>
<feature type="binding site" evidence="9">
    <location>
        <position position="32"/>
    </location>
    <ligand>
        <name>Zn(2+)</name>
        <dbReference type="ChEBI" id="CHEBI:29105"/>
    </ligand>
</feature>
<evidence type="ECO:0000256" key="9">
    <source>
        <dbReference type="PIRSR" id="PIRSR604597-1"/>
    </source>
</evidence>
<dbReference type="SUPFAM" id="SSF48150">
    <property type="entry name" value="DNA-glycosylase"/>
    <property type="match status" value="1"/>
</dbReference>
<keyword evidence="3 10" id="KW-0378">Hydrolase</keyword>
<evidence type="ECO:0000256" key="4">
    <source>
        <dbReference type="ARBA" id="ARBA00022833"/>
    </source>
</evidence>
<evidence type="ECO:0000313" key="10">
    <source>
        <dbReference type="EMBL" id="EFE96802.1"/>
    </source>
</evidence>
<dbReference type="Pfam" id="PF03352">
    <property type="entry name" value="Adenine_glyco"/>
    <property type="match status" value="1"/>
</dbReference>
<evidence type="ECO:0000256" key="1">
    <source>
        <dbReference type="ARBA" id="ARBA00022723"/>
    </source>
</evidence>
<keyword evidence="11" id="KW-1185">Reference proteome</keyword>
<dbReference type="Proteomes" id="UP000005723">
    <property type="component" value="Unassembled WGS sequence"/>
</dbReference>
<comment type="catalytic activity">
    <reaction evidence="6">
        <text>Hydrolysis of alkylated DNA, releasing 3-methyladenine.</text>
        <dbReference type="EC" id="3.2.2.20"/>
    </reaction>
</comment>
<gene>
    <name evidence="10" type="primary">tag</name>
    <name evidence="10" type="ORF">HMPREF0758_1396</name>
</gene>
<feature type="binding site" evidence="9">
    <location>
        <position position="194"/>
    </location>
    <ligand>
        <name>Zn(2+)</name>
        <dbReference type="ChEBI" id="CHEBI:29105"/>
    </ligand>
</feature>
<dbReference type="GO" id="GO:0008725">
    <property type="term" value="F:DNA-3-methyladenine glycosylase activity"/>
    <property type="evidence" value="ECO:0007669"/>
    <property type="project" value="UniProtKB-EC"/>
</dbReference>
<keyword evidence="5" id="KW-0234">DNA repair</keyword>
<dbReference type="InterPro" id="IPR004597">
    <property type="entry name" value="Tag"/>
</dbReference>
<dbReference type="Gene3D" id="1.10.340.30">
    <property type="entry name" value="Hypothetical protein, domain 2"/>
    <property type="match status" value="1"/>
</dbReference>
<keyword evidence="4 9" id="KW-0862">Zinc</keyword>
<evidence type="ECO:0000256" key="3">
    <source>
        <dbReference type="ARBA" id="ARBA00022801"/>
    </source>
</evidence>
<dbReference type="HOGENOM" id="CLU_083758_1_0_6"/>
<dbReference type="AlphaFoldDB" id="D4DZP6"/>
<keyword evidence="1 9" id="KW-0479">Metal-binding</keyword>
<keyword evidence="2" id="KW-0227">DNA damage</keyword>
<evidence type="ECO:0000256" key="8">
    <source>
        <dbReference type="ARBA" id="ARBA00066766"/>
    </source>
</evidence>
<dbReference type="PANTHER" id="PTHR30037">
    <property type="entry name" value="DNA-3-METHYLADENINE GLYCOSYLASE 1"/>
    <property type="match status" value="1"/>
</dbReference>
<dbReference type="NCBIfam" id="TIGR00624">
    <property type="entry name" value="tag"/>
    <property type="match status" value="1"/>
</dbReference>
<evidence type="ECO:0000256" key="7">
    <source>
        <dbReference type="ARBA" id="ARBA00057608"/>
    </source>
</evidence>
<dbReference type="GO" id="GO:0046872">
    <property type="term" value="F:metal ion binding"/>
    <property type="evidence" value="ECO:0007669"/>
    <property type="project" value="UniProtKB-KW"/>
</dbReference>
<evidence type="ECO:0000313" key="11">
    <source>
        <dbReference type="Proteomes" id="UP000005723"/>
    </source>
</evidence>
<evidence type="ECO:0000256" key="5">
    <source>
        <dbReference type="ARBA" id="ARBA00023204"/>
    </source>
</evidence>
<evidence type="ECO:0000256" key="2">
    <source>
        <dbReference type="ARBA" id="ARBA00022763"/>
    </source>
</evidence>
<dbReference type="EC" id="3.2.2.20" evidence="8"/>
<proteinExistence type="predicted"/>
<dbReference type="InterPro" id="IPR011257">
    <property type="entry name" value="DNA_glycosylase"/>
</dbReference>
<organism evidence="10 11">
    <name type="scientific">Serratia odorifera DSM 4582</name>
    <dbReference type="NCBI Taxonomy" id="667129"/>
    <lineage>
        <taxon>Bacteria</taxon>
        <taxon>Pseudomonadati</taxon>
        <taxon>Pseudomonadota</taxon>
        <taxon>Gammaproteobacteria</taxon>
        <taxon>Enterobacterales</taxon>
        <taxon>Yersiniaceae</taxon>
        <taxon>Serratia</taxon>
    </lineage>
</organism>
<sequence length="202" mass="23001">MITVNIHSIRADSMTNLRCGWVTADPLYLEYHDHEWGTPTTDTRELFEMLCLEGQQAGLSWITVLKKRENYRRAFHDFDPQRVAAMTEQQVETLLQDAGIIRHRGKIEAIIANARALLAMQAAGEDFVEFIWRFVDGQPQLNQWQQLSQVPAKTATSDAMSKALKKRGFKFIGSTICYAFMQASGLVNDHLTGCFCYPKPDK</sequence>
<dbReference type="InterPro" id="IPR005019">
    <property type="entry name" value="Adenine_glyco"/>
</dbReference>
<reference evidence="10 11" key="1">
    <citation type="submission" date="2010-01" db="EMBL/GenBank/DDBJ databases">
        <authorList>
            <person name="Muzny D."/>
            <person name="Qin X."/>
            <person name="Deng J."/>
            <person name="Jiang H."/>
            <person name="Liu Y."/>
            <person name="Qu J."/>
            <person name="Song X.-Z."/>
            <person name="Zhang L."/>
            <person name="Thornton R."/>
            <person name="Coyle M."/>
            <person name="Francisco L."/>
            <person name="Jackson L."/>
            <person name="Javaid M."/>
            <person name="Korchina V."/>
            <person name="Kovar C."/>
            <person name="Mata R."/>
            <person name="Mathew T."/>
            <person name="Ngo R."/>
            <person name="Nguyen L."/>
            <person name="Nguyen N."/>
            <person name="Okwuonu G."/>
            <person name="Ongeri F."/>
            <person name="Pham C."/>
            <person name="Simmons D."/>
            <person name="Wilczek-Boney K."/>
            <person name="Hale W."/>
            <person name="Jakkamsetti A."/>
            <person name="Pham P."/>
            <person name="Ruth R."/>
            <person name="San Lucas F."/>
            <person name="Warren J."/>
            <person name="Zhang J."/>
            <person name="Zhao Z."/>
            <person name="Zhou C."/>
            <person name="Zhu D."/>
            <person name="Lee S."/>
            <person name="Bess C."/>
            <person name="Blankenburg K."/>
            <person name="Forbes L."/>
            <person name="Fu Q."/>
            <person name="Gubbala S."/>
            <person name="Hirani K."/>
            <person name="Jayaseelan J.C."/>
            <person name="Lara F."/>
            <person name="Munidasa M."/>
            <person name="Palculict T."/>
            <person name="Patil S."/>
            <person name="Pu L.-L."/>
            <person name="Saada N."/>
            <person name="Tang L."/>
            <person name="Weissenberger G."/>
            <person name="Zhu Y."/>
            <person name="Hemphill L."/>
            <person name="Shang Y."/>
            <person name="Youmans B."/>
            <person name="Ayvaz T."/>
            <person name="Ross M."/>
            <person name="Santibanez J."/>
            <person name="Aqrawi P."/>
            <person name="Gross S."/>
            <person name="Joshi V."/>
            <person name="Fowler G."/>
            <person name="Nazareth L."/>
            <person name="Reid J."/>
            <person name="Worley K."/>
            <person name="Petrosino J."/>
            <person name="Highlander S."/>
            <person name="Gibbs R."/>
        </authorList>
    </citation>
    <scope>NUCLEOTIDE SEQUENCE [LARGE SCALE GENOMIC DNA]</scope>
    <source>
        <strain evidence="10 11">DSM 4582</strain>
    </source>
</reference>
<dbReference type="EMBL" id="ADBY01000025">
    <property type="protein sequence ID" value="EFE96802.1"/>
    <property type="molecule type" value="Genomic_DNA"/>
</dbReference>
<dbReference type="PANTHER" id="PTHR30037:SF4">
    <property type="entry name" value="DNA-3-METHYLADENINE GLYCOSYLASE I"/>
    <property type="match status" value="1"/>
</dbReference>
<feature type="binding site" evidence="9">
    <location>
        <position position="19"/>
    </location>
    <ligand>
        <name>Zn(2+)</name>
        <dbReference type="ChEBI" id="CHEBI:29105"/>
    </ligand>
</feature>
<feature type="binding site" evidence="9">
    <location>
        <position position="190"/>
    </location>
    <ligand>
        <name>Zn(2+)</name>
        <dbReference type="ChEBI" id="CHEBI:29105"/>
    </ligand>
</feature>
<comment type="caution">
    <text evidence="10">The sequence shown here is derived from an EMBL/GenBank/DDBJ whole genome shotgun (WGS) entry which is preliminary data.</text>
</comment>
<protein>
    <recommendedName>
        <fullName evidence="8">DNA-3-methyladenine glycosylase I</fullName>
        <ecNumber evidence="8">3.2.2.20</ecNumber>
    </recommendedName>
</protein>
<keyword evidence="10" id="KW-0326">Glycosidase</keyword>
<dbReference type="FunFam" id="1.10.340.30:FF:000009">
    <property type="entry name" value="DNA-3-methyladenine glycosylase I"/>
    <property type="match status" value="1"/>
</dbReference>
<comment type="function">
    <text evidence="7">Hydrolysis of the deoxyribose N-glycosidic bond to excise 3-methyladenine from the damaged DNA polymer formed by alkylation lesions.</text>
</comment>
<dbReference type="STRING" id="667129.HMPREF0758_1396"/>
<accession>D4DZP6</accession>
<name>D4DZP6_SEROD</name>
<dbReference type="GO" id="GO:0006284">
    <property type="term" value="P:base-excision repair"/>
    <property type="evidence" value="ECO:0007669"/>
    <property type="project" value="InterPro"/>
</dbReference>